<feature type="region of interest" description="Disordered" evidence="1">
    <location>
        <begin position="30"/>
        <end position="77"/>
    </location>
</feature>
<accession>A0A5K0Y4P0</accession>
<organism evidence="2">
    <name type="scientific">Nymphaea colorata</name>
    <name type="common">pocket water lily</name>
    <dbReference type="NCBI Taxonomy" id="210225"/>
    <lineage>
        <taxon>Eukaryota</taxon>
        <taxon>Viridiplantae</taxon>
        <taxon>Streptophyta</taxon>
        <taxon>Embryophyta</taxon>
        <taxon>Tracheophyta</taxon>
        <taxon>Spermatophyta</taxon>
        <taxon>Magnoliopsida</taxon>
        <taxon>Nymphaeales</taxon>
        <taxon>Nymphaeaceae</taxon>
        <taxon>Nymphaea</taxon>
    </lineage>
</organism>
<gene>
    <name evidence="2" type="ORF">NYM_LOCUS6182</name>
</gene>
<reference evidence="2" key="1">
    <citation type="submission" date="2019-09" db="EMBL/GenBank/DDBJ databases">
        <authorList>
            <person name="Zhang L."/>
        </authorList>
    </citation>
    <scope>NUCLEOTIDE SEQUENCE</scope>
</reference>
<proteinExistence type="predicted"/>
<dbReference type="AlphaFoldDB" id="A0A5K0Y4P0"/>
<protein>
    <submittedName>
        <fullName evidence="2">Uncharacterized protein</fullName>
    </submittedName>
</protein>
<dbReference type="EMBL" id="LR721776">
    <property type="protein sequence ID" value="VVV71722.1"/>
    <property type="molecule type" value="Genomic_DNA"/>
</dbReference>
<evidence type="ECO:0000256" key="1">
    <source>
        <dbReference type="SAM" id="MobiDB-lite"/>
    </source>
</evidence>
<dbReference type="Gramene" id="NC11G0116880.1">
    <property type="protein sequence ID" value="NC11G0116880.1:cds"/>
    <property type="gene ID" value="NC11G0116880"/>
</dbReference>
<name>A0A5K0Y4P0_9MAGN</name>
<evidence type="ECO:0000313" key="2">
    <source>
        <dbReference type="EMBL" id="VVV71722.1"/>
    </source>
</evidence>
<sequence>MAAFILSHLHEIIKERSGHGLFLTKTSDYVLPNQSPHKRESRPSKLRKKDQREANRRTLFLRSGRSTHPRQVDGPALRVSQTVKNCLPALQTTSFAQLRHQAGRHQLHLSPSTEA</sequence>